<dbReference type="EMBL" id="CADCWH010000369">
    <property type="protein sequence ID" value="CAA9568816.1"/>
    <property type="molecule type" value="Genomic_DNA"/>
</dbReference>
<name>A0A6J4VAH8_9BACT</name>
<feature type="region of interest" description="Disordered" evidence="1">
    <location>
        <begin position="242"/>
        <end position="264"/>
    </location>
</feature>
<dbReference type="Gene3D" id="3.60.21.10">
    <property type="match status" value="1"/>
</dbReference>
<gene>
    <name evidence="3" type="ORF">AVDCRST_MAG70-2303</name>
</gene>
<accession>A0A6J4VAH8</accession>
<dbReference type="Pfam" id="PF00149">
    <property type="entry name" value="Metallophos"/>
    <property type="match status" value="1"/>
</dbReference>
<evidence type="ECO:0000256" key="1">
    <source>
        <dbReference type="SAM" id="MobiDB-lite"/>
    </source>
</evidence>
<feature type="domain" description="Calcineurin-like phosphoesterase" evidence="2">
    <location>
        <begin position="30"/>
        <end position="186"/>
    </location>
</feature>
<proteinExistence type="predicted"/>
<sequence>MPVHALAVSDEIDQRIYSASLRQRMPDVEIVFSCGDLPARYLEFIVDALDKPVYYVLGNHAEELTRGGDWGKRYRPLGCVDLSGKVVRDPGSGLILAGLPGSPKYNEDEPEQYSEAEMMWKIITMTPRLLWNRYRHGRALDILITHAPPRDINDQANDPAHRGFVAMRRFLRWFRPTYQLHGHIHLYDRSRSARTTFEATEVINVFPFRELDLHVAAVEPAPAIAPTPPLVVPAAERIRAATRDLAQRDRDVEPVTKSTLEPHP</sequence>
<dbReference type="AlphaFoldDB" id="A0A6J4VAH8"/>
<evidence type="ECO:0000259" key="2">
    <source>
        <dbReference type="Pfam" id="PF00149"/>
    </source>
</evidence>
<evidence type="ECO:0000313" key="3">
    <source>
        <dbReference type="EMBL" id="CAA9568816.1"/>
    </source>
</evidence>
<protein>
    <recommendedName>
        <fullName evidence="2">Calcineurin-like phosphoesterase domain-containing protein</fullName>
    </recommendedName>
</protein>
<dbReference type="GO" id="GO:0016787">
    <property type="term" value="F:hydrolase activity"/>
    <property type="evidence" value="ECO:0007669"/>
    <property type="project" value="InterPro"/>
</dbReference>
<dbReference type="SUPFAM" id="SSF56300">
    <property type="entry name" value="Metallo-dependent phosphatases"/>
    <property type="match status" value="1"/>
</dbReference>
<dbReference type="InterPro" id="IPR029052">
    <property type="entry name" value="Metallo-depent_PP-like"/>
</dbReference>
<organism evidence="3">
    <name type="scientific">uncultured Thermomicrobiales bacterium</name>
    <dbReference type="NCBI Taxonomy" id="1645740"/>
    <lineage>
        <taxon>Bacteria</taxon>
        <taxon>Pseudomonadati</taxon>
        <taxon>Thermomicrobiota</taxon>
        <taxon>Thermomicrobia</taxon>
        <taxon>Thermomicrobiales</taxon>
        <taxon>environmental samples</taxon>
    </lineage>
</organism>
<reference evidence="3" key="1">
    <citation type="submission" date="2020-02" db="EMBL/GenBank/DDBJ databases">
        <authorList>
            <person name="Meier V. D."/>
        </authorList>
    </citation>
    <scope>NUCLEOTIDE SEQUENCE</scope>
    <source>
        <strain evidence="3">AVDCRST_MAG70</strain>
    </source>
</reference>
<dbReference type="InterPro" id="IPR004843">
    <property type="entry name" value="Calcineurin-like_PHP"/>
</dbReference>